<accession>A0A484N7X2</accession>
<protein>
    <recommendedName>
        <fullName evidence="5">Reverse transcriptase zinc-binding domain-containing protein</fullName>
    </recommendedName>
</protein>
<proteinExistence type="predicted"/>
<feature type="domain" description="Reverse transcriptase" evidence="1">
    <location>
        <begin position="165"/>
        <end position="249"/>
    </location>
</feature>
<evidence type="ECO:0008006" key="5">
    <source>
        <dbReference type="Google" id="ProtNLM"/>
    </source>
</evidence>
<feature type="domain" description="Reverse transcriptase zinc-binding" evidence="2">
    <location>
        <begin position="397"/>
        <end position="477"/>
    </location>
</feature>
<dbReference type="AlphaFoldDB" id="A0A484N7X2"/>
<dbReference type="PANTHER" id="PTHR33116">
    <property type="entry name" value="REVERSE TRANSCRIPTASE ZINC-BINDING DOMAIN-CONTAINING PROTEIN-RELATED-RELATED"/>
    <property type="match status" value="1"/>
</dbReference>
<dbReference type="OrthoDB" id="1737917at2759"/>
<evidence type="ECO:0000259" key="1">
    <source>
        <dbReference type="Pfam" id="PF00078"/>
    </source>
</evidence>
<dbReference type="EMBL" id="OOIL02006371">
    <property type="protein sequence ID" value="VFQ97173.1"/>
    <property type="molecule type" value="Genomic_DNA"/>
</dbReference>
<gene>
    <name evidence="3" type="ORF">CCAM_LOCUS38949</name>
</gene>
<keyword evidence="4" id="KW-1185">Reference proteome</keyword>
<evidence type="ECO:0000313" key="4">
    <source>
        <dbReference type="Proteomes" id="UP000595140"/>
    </source>
</evidence>
<organism evidence="3 4">
    <name type="scientific">Cuscuta campestris</name>
    <dbReference type="NCBI Taxonomy" id="132261"/>
    <lineage>
        <taxon>Eukaryota</taxon>
        <taxon>Viridiplantae</taxon>
        <taxon>Streptophyta</taxon>
        <taxon>Embryophyta</taxon>
        <taxon>Tracheophyta</taxon>
        <taxon>Spermatophyta</taxon>
        <taxon>Magnoliopsida</taxon>
        <taxon>eudicotyledons</taxon>
        <taxon>Gunneridae</taxon>
        <taxon>Pentapetalae</taxon>
        <taxon>asterids</taxon>
        <taxon>lamiids</taxon>
        <taxon>Solanales</taxon>
        <taxon>Convolvulaceae</taxon>
        <taxon>Cuscuteae</taxon>
        <taxon>Cuscuta</taxon>
        <taxon>Cuscuta subgen. Grammica</taxon>
        <taxon>Cuscuta sect. Cleistogrammica</taxon>
    </lineage>
</organism>
<evidence type="ECO:0000259" key="2">
    <source>
        <dbReference type="Pfam" id="PF13966"/>
    </source>
</evidence>
<dbReference type="InterPro" id="IPR026960">
    <property type="entry name" value="RVT-Znf"/>
</dbReference>
<sequence length="567" mass="65641">MARLLNDPDNTALIHETASVRKKAAFYCEAERSFYLQKVKCKFINEGDKCSKFFHSLMKKQTALNSIPFVITSQGTTTTSLEPIVDEFIGHFSTIFGQTVPTSPIDWDVFKEGPLVQDFEAKNLNRKVDMLEVKEALFSIGNDKSPGPDGMIRKILCGSRFTHHLRCAKLGITHIAFADDVMMFCRGNMDSVTVLTNAIKEFSQVSGLHVNPLKSNIYLAGEIKDNKHDLLSLVSFPEGKLPVRYLGLPLTSQRASERDFASLVAKVDENIRKWNTRSLSPAGRLELVRSVIQGVEGFWFQAFPIHKTILDRITSLCRTFVWGSKFCKVAWADDTLWIQWVHSVYLQGSNFWTWIPSKKDSHFFKKIADVRDSLLQKCGDRFMIEDNLCDIGDMKATKVYELLRSKASMRPWMKVIWQPYIPPRYSFTVWLTLRGRLPTKMNLHFIPMDNRRCEFCHTEEETTQHLFFLCEITSLIWGTIKNWLKITPALSTLERSITWARRQRHNHCAKRKLWRLAILSTVYNIWRSRNGVYFDKQPIHADTIINKIKVGIYKVMYRLFPQDMLDL</sequence>
<dbReference type="Pfam" id="PF00078">
    <property type="entry name" value="RVT_1"/>
    <property type="match status" value="1"/>
</dbReference>
<dbReference type="PANTHER" id="PTHR33116:SF66">
    <property type="entry name" value="REVERSE TRANSCRIPTASE ZINC-BINDING DOMAIN-CONTAINING PROTEIN"/>
    <property type="match status" value="1"/>
</dbReference>
<dbReference type="Proteomes" id="UP000595140">
    <property type="component" value="Unassembled WGS sequence"/>
</dbReference>
<name>A0A484N7X2_9ASTE</name>
<evidence type="ECO:0000313" key="3">
    <source>
        <dbReference type="EMBL" id="VFQ97173.1"/>
    </source>
</evidence>
<dbReference type="Pfam" id="PF13966">
    <property type="entry name" value="zf-RVT"/>
    <property type="match status" value="1"/>
</dbReference>
<dbReference type="InterPro" id="IPR000477">
    <property type="entry name" value="RT_dom"/>
</dbReference>
<reference evidence="3 4" key="1">
    <citation type="submission" date="2018-04" db="EMBL/GenBank/DDBJ databases">
        <authorList>
            <person name="Vogel A."/>
        </authorList>
    </citation>
    <scope>NUCLEOTIDE SEQUENCE [LARGE SCALE GENOMIC DNA]</scope>
</reference>